<dbReference type="EMBL" id="JAHWDP010000004">
    <property type="protein sequence ID" value="MBW2938587.1"/>
    <property type="molecule type" value="Genomic_DNA"/>
</dbReference>
<dbReference type="Proteomes" id="UP001138686">
    <property type="component" value="Unassembled WGS sequence"/>
</dbReference>
<gene>
    <name evidence="2" type="ORF">KXJ69_10745</name>
</gene>
<feature type="transmembrane region" description="Helical" evidence="1">
    <location>
        <begin position="7"/>
        <end position="28"/>
    </location>
</feature>
<evidence type="ECO:0000313" key="3">
    <source>
        <dbReference type="Proteomes" id="UP001138686"/>
    </source>
</evidence>
<evidence type="ECO:0000313" key="2">
    <source>
        <dbReference type="EMBL" id="MBW2938587.1"/>
    </source>
</evidence>
<evidence type="ECO:0008006" key="4">
    <source>
        <dbReference type="Google" id="ProtNLM"/>
    </source>
</evidence>
<feature type="transmembrane region" description="Helical" evidence="1">
    <location>
        <begin position="106"/>
        <end position="126"/>
    </location>
</feature>
<feature type="transmembrane region" description="Helical" evidence="1">
    <location>
        <begin position="182"/>
        <end position="200"/>
    </location>
</feature>
<dbReference type="AlphaFoldDB" id="A0A9X1FQG2"/>
<sequence>MNHFLRLGAYVLHPLLMPFLGAAIYYIITPRYVETETISNKLVAISIITILLPIVTYFLLRNLKLVNSIKLEEVWERKIPLMLQCVLVFLIIKMVFDAYITPELYFFFVGVLFSTFAALFLVVFKIKASLHQMGISGLTFFVIALSVHFKINMLFWIATLIFANGWVASSRLHTNSHTKVELILGFFLGVIPQLLMLNFWL</sequence>
<dbReference type="RefSeq" id="WP_219053114.1">
    <property type="nucleotide sequence ID" value="NZ_JAHWDP010000004.1"/>
</dbReference>
<name>A0A9X1FQG2_9FLAO</name>
<organism evidence="2 3">
    <name type="scientific">Halomarinibacterium sedimenti</name>
    <dbReference type="NCBI Taxonomy" id="2857106"/>
    <lineage>
        <taxon>Bacteria</taxon>
        <taxon>Pseudomonadati</taxon>
        <taxon>Bacteroidota</taxon>
        <taxon>Flavobacteriia</taxon>
        <taxon>Flavobacteriales</taxon>
        <taxon>Flavobacteriaceae</taxon>
        <taxon>Halomarinibacterium</taxon>
    </lineage>
</organism>
<protein>
    <recommendedName>
        <fullName evidence="4">Transmembrane protein</fullName>
    </recommendedName>
</protein>
<proteinExistence type="predicted"/>
<comment type="caution">
    <text evidence="2">The sequence shown here is derived from an EMBL/GenBank/DDBJ whole genome shotgun (WGS) entry which is preliminary data.</text>
</comment>
<keyword evidence="1" id="KW-1133">Transmembrane helix</keyword>
<accession>A0A9X1FQG2</accession>
<feature type="transmembrane region" description="Helical" evidence="1">
    <location>
        <begin position="138"/>
        <end position="162"/>
    </location>
</feature>
<keyword evidence="1" id="KW-0812">Transmembrane</keyword>
<keyword evidence="1" id="KW-0472">Membrane</keyword>
<keyword evidence="3" id="KW-1185">Reference proteome</keyword>
<feature type="transmembrane region" description="Helical" evidence="1">
    <location>
        <begin position="81"/>
        <end position="100"/>
    </location>
</feature>
<feature type="transmembrane region" description="Helical" evidence="1">
    <location>
        <begin position="40"/>
        <end position="60"/>
    </location>
</feature>
<reference evidence="2" key="1">
    <citation type="submission" date="2021-07" db="EMBL/GenBank/DDBJ databases">
        <title>Aureisphaera sp. CAU 1614 isolated from sea sediment.</title>
        <authorList>
            <person name="Kim W."/>
        </authorList>
    </citation>
    <scope>NUCLEOTIDE SEQUENCE</scope>
    <source>
        <strain evidence="2">CAU 1614</strain>
    </source>
</reference>
<evidence type="ECO:0000256" key="1">
    <source>
        <dbReference type="SAM" id="Phobius"/>
    </source>
</evidence>